<dbReference type="CDD" id="cd06225">
    <property type="entry name" value="HAMP"/>
    <property type="match status" value="1"/>
</dbReference>
<dbReference type="PROSITE" id="PS50111">
    <property type="entry name" value="CHEMOTAXIS_TRANSDUC_2"/>
    <property type="match status" value="1"/>
</dbReference>
<dbReference type="InterPro" id="IPR004089">
    <property type="entry name" value="MCPsignal_dom"/>
</dbReference>
<evidence type="ECO:0000313" key="8">
    <source>
        <dbReference type="Proteomes" id="UP000434582"/>
    </source>
</evidence>
<evidence type="ECO:0000256" key="1">
    <source>
        <dbReference type="ARBA" id="ARBA00023224"/>
    </source>
</evidence>
<dbReference type="GO" id="GO:0007165">
    <property type="term" value="P:signal transduction"/>
    <property type="evidence" value="ECO:0007669"/>
    <property type="project" value="UniProtKB-KW"/>
</dbReference>
<dbReference type="Gene3D" id="6.10.340.10">
    <property type="match status" value="1"/>
</dbReference>
<name>A0A7X2D4C3_9PROT</name>
<dbReference type="Pfam" id="PF05227">
    <property type="entry name" value="CHASE3"/>
    <property type="match status" value="2"/>
</dbReference>
<dbReference type="InterPro" id="IPR007891">
    <property type="entry name" value="CHASE3"/>
</dbReference>
<dbReference type="Pfam" id="PF00672">
    <property type="entry name" value="HAMP"/>
    <property type="match status" value="1"/>
</dbReference>
<dbReference type="Pfam" id="PF00015">
    <property type="entry name" value="MCPsignal"/>
    <property type="match status" value="1"/>
</dbReference>
<feature type="transmembrane region" description="Helical" evidence="4">
    <location>
        <begin position="374"/>
        <end position="394"/>
    </location>
</feature>
<protein>
    <submittedName>
        <fullName evidence="7">HAMP domain-containing protein</fullName>
    </submittedName>
</protein>
<keyword evidence="4" id="KW-0812">Transmembrane</keyword>
<dbReference type="Gene3D" id="1.10.287.950">
    <property type="entry name" value="Methyl-accepting chemotaxis protein"/>
    <property type="match status" value="1"/>
</dbReference>
<feature type="domain" description="Methyl-accepting transducer" evidence="5">
    <location>
        <begin position="482"/>
        <end position="725"/>
    </location>
</feature>
<dbReference type="PANTHER" id="PTHR32089:SF112">
    <property type="entry name" value="LYSOZYME-LIKE PROTEIN-RELATED"/>
    <property type="match status" value="1"/>
</dbReference>
<keyword evidence="1 3" id="KW-0807">Transducer</keyword>
<dbReference type="RefSeq" id="WP_153343009.1">
    <property type="nucleotide sequence ID" value="NZ_WIVE01000020.1"/>
</dbReference>
<keyword evidence="4" id="KW-1133">Transmembrane helix</keyword>
<dbReference type="OrthoDB" id="8482111at2"/>
<keyword evidence="8" id="KW-1185">Reference proteome</keyword>
<evidence type="ECO:0000256" key="2">
    <source>
        <dbReference type="ARBA" id="ARBA00029447"/>
    </source>
</evidence>
<sequence length="745" mass="78986">MSAAWQNLKTKPKILIGVLSPLTLLVLVGVISLYNINSIIRTNTAVDHTREVLLDASDIVGYAVDMETGMRGYLLAGTDGFLAPYLAGEERAFGAIEDLQRLVSDNPAQVARLGKAAAVLKDWEANVATPYIALRREIGDAPTMNDMAALVGQARGKAFFDRFRDQMATFLGRETALLDTRRAEVEATWDEVNARMSARSRFLGDAAGTEGLADSLDALEEDQRWIVHTYSVIQAANALIASAVDMETGMRGYLLAGDEAFLDPFTAGRARFQSQLTALQETVSDNPAQVELLTEVGASITGWLTEVVEPTIDLRRAIGDAKTMDDVSDLIAKAEGKQYFDAFRQHMADFVDEEMGLLEQRQAANAATVSMTSMLIWGCIVGGLAIGVILALVLGGSISRPILAITGAMHRLADRDMTTDIPGAGRKDEIGEMSDAVRVFKESMQKADALAAEQAAEVEHRQARAARIEELNHEFDVGVSGVLEAVAAAATQLQSSAQSMASIAEETNTQATTVAAASEEASSNVQTVASAAEELSSSIHEIGRQVQQSNDISHQAAEEAQRTNAVVSGLADASKKIGEVVDLITDIADQTNLLALNATIEAARAGDAGKGFAVVANEVKSLATQTAKATEDIGRQIGAVQSETRTAVGAIESISGIINKITEVATTIASAMEEQDAATQEIARNVQQASQGTAEVSQTIVGVTEAAREAGSAAESVLQATGSLNEQSTQLKAMVERFLADVRAA</sequence>
<evidence type="ECO:0000259" key="6">
    <source>
        <dbReference type="PROSITE" id="PS50885"/>
    </source>
</evidence>
<organism evidence="7 8">
    <name type="scientific">Roseospira navarrensis</name>
    <dbReference type="NCBI Taxonomy" id="140058"/>
    <lineage>
        <taxon>Bacteria</taxon>
        <taxon>Pseudomonadati</taxon>
        <taxon>Pseudomonadota</taxon>
        <taxon>Alphaproteobacteria</taxon>
        <taxon>Rhodospirillales</taxon>
        <taxon>Rhodospirillaceae</taxon>
        <taxon>Roseospira</taxon>
    </lineage>
</organism>
<dbReference type="CDD" id="cd19410">
    <property type="entry name" value="HK9-like_sensor"/>
    <property type="match status" value="2"/>
</dbReference>
<dbReference type="PANTHER" id="PTHR32089">
    <property type="entry name" value="METHYL-ACCEPTING CHEMOTAXIS PROTEIN MCPB"/>
    <property type="match status" value="1"/>
</dbReference>
<dbReference type="PROSITE" id="PS50885">
    <property type="entry name" value="HAMP"/>
    <property type="match status" value="1"/>
</dbReference>
<feature type="domain" description="HAMP" evidence="6">
    <location>
        <begin position="396"/>
        <end position="449"/>
    </location>
</feature>
<dbReference type="SMART" id="SM00283">
    <property type="entry name" value="MA"/>
    <property type="match status" value="1"/>
</dbReference>
<keyword evidence="4" id="KW-0472">Membrane</keyword>
<reference evidence="7 8" key="1">
    <citation type="submission" date="2019-10" db="EMBL/GenBank/DDBJ databases">
        <title>Draft whole-genome sequence of the purple nonsulfur photosynthetic bacterium Roseospira navarrensis DSM 15114.</title>
        <authorList>
            <person name="Kyndt J.A."/>
            <person name="Meyer T.E."/>
        </authorList>
    </citation>
    <scope>NUCLEOTIDE SEQUENCE [LARGE SCALE GENOMIC DNA]</scope>
    <source>
        <strain evidence="7 8">DSM 15114</strain>
    </source>
</reference>
<dbReference type="InterPro" id="IPR003660">
    <property type="entry name" value="HAMP_dom"/>
</dbReference>
<comment type="caution">
    <text evidence="7">The sequence shown here is derived from an EMBL/GenBank/DDBJ whole genome shotgun (WGS) entry which is preliminary data.</text>
</comment>
<dbReference type="SUPFAM" id="SSF58104">
    <property type="entry name" value="Methyl-accepting chemotaxis protein (MCP) signaling domain"/>
    <property type="match status" value="1"/>
</dbReference>
<dbReference type="EMBL" id="WIVE01000020">
    <property type="protein sequence ID" value="MQX36472.1"/>
    <property type="molecule type" value="Genomic_DNA"/>
</dbReference>
<gene>
    <name evidence="7" type="ORF">GHC57_08080</name>
</gene>
<dbReference type="Proteomes" id="UP000434582">
    <property type="component" value="Unassembled WGS sequence"/>
</dbReference>
<dbReference type="GO" id="GO:0016020">
    <property type="term" value="C:membrane"/>
    <property type="evidence" value="ECO:0007669"/>
    <property type="project" value="InterPro"/>
</dbReference>
<proteinExistence type="inferred from homology"/>
<evidence type="ECO:0000259" key="5">
    <source>
        <dbReference type="PROSITE" id="PS50111"/>
    </source>
</evidence>
<feature type="transmembrane region" description="Helical" evidence="4">
    <location>
        <begin position="14"/>
        <end position="34"/>
    </location>
</feature>
<dbReference type="SMART" id="SM00304">
    <property type="entry name" value="HAMP"/>
    <property type="match status" value="1"/>
</dbReference>
<accession>A0A7X2D4C3</accession>
<evidence type="ECO:0000256" key="3">
    <source>
        <dbReference type="PROSITE-ProRule" id="PRU00284"/>
    </source>
</evidence>
<evidence type="ECO:0000313" key="7">
    <source>
        <dbReference type="EMBL" id="MQX36472.1"/>
    </source>
</evidence>
<comment type="similarity">
    <text evidence="2">Belongs to the methyl-accepting chemotaxis (MCP) protein family.</text>
</comment>
<evidence type="ECO:0000256" key="4">
    <source>
        <dbReference type="SAM" id="Phobius"/>
    </source>
</evidence>
<dbReference type="AlphaFoldDB" id="A0A7X2D4C3"/>